<comment type="caution">
    <text evidence="8">The sequence shown here is derived from an EMBL/GenBank/DDBJ whole genome shotgun (WGS) entry which is preliminary data.</text>
</comment>
<dbReference type="Pfam" id="PF00560">
    <property type="entry name" value="LRR_1"/>
    <property type="match status" value="2"/>
</dbReference>
<dbReference type="PANTHER" id="PTHR48063">
    <property type="entry name" value="LRR RECEPTOR-LIKE KINASE"/>
    <property type="match status" value="1"/>
</dbReference>
<dbReference type="AlphaFoldDB" id="A0A822Z7H9"/>
<evidence type="ECO:0000313" key="8">
    <source>
        <dbReference type="EMBL" id="DAD37458.1"/>
    </source>
</evidence>
<dbReference type="EMBL" id="DUZY01000004">
    <property type="protein sequence ID" value="DAD37458.1"/>
    <property type="molecule type" value="Genomic_DNA"/>
</dbReference>
<keyword evidence="4 7" id="KW-1133">Transmembrane helix</keyword>
<evidence type="ECO:0000256" key="7">
    <source>
        <dbReference type="SAM" id="Phobius"/>
    </source>
</evidence>
<name>A0A822Z7H9_NELNU</name>
<reference evidence="8 9" key="1">
    <citation type="journal article" date="2020" name="Mol. Biol. Evol.">
        <title>Distinct Expression and Methylation Patterns for Genes with Different Fates following a Single Whole-Genome Duplication in Flowering Plants.</title>
        <authorList>
            <person name="Shi T."/>
            <person name="Rahmani R.S."/>
            <person name="Gugger P.F."/>
            <person name="Wang M."/>
            <person name="Li H."/>
            <person name="Zhang Y."/>
            <person name="Li Z."/>
            <person name="Wang Q."/>
            <person name="Van de Peer Y."/>
            <person name="Marchal K."/>
            <person name="Chen J."/>
        </authorList>
    </citation>
    <scope>NUCLEOTIDE SEQUENCE [LARGE SCALE GENOMIC DNA]</scope>
    <source>
        <tissue evidence="8">Leaf</tissue>
    </source>
</reference>
<dbReference type="Proteomes" id="UP000607653">
    <property type="component" value="Unassembled WGS sequence"/>
</dbReference>
<evidence type="ECO:0000256" key="6">
    <source>
        <dbReference type="ARBA" id="ARBA00023180"/>
    </source>
</evidence>
<sequence>MEFLESLDFSANQLYGAIPQSLSNLTFLSHLNLSNNNLSGRIPSSTQIQGFTASSFLGNKGLCGPPLTKGCTGDDMSQIPTVGGGGGGAEGDKDDNGVGVAADTFIIAMVLGFVMGFWGVFGPILFIKSLRFTFFRFLDRVKQNLCGG</sequence>
<dbReference type="InterPro" id="IPR046956">
    <property type="entry name" value="RLP23-like"/>
</dbReference>
<comment type="subcellular location">
    <subcellularLocation>
        <location evidence="1">Membrane</location>
        <topology evidence="1">Single-pass type I membrane protein</topology>
    </subcellularLocation>
</comment>
<evidence type="ECO:0000313" key="9">
    <source>
        <dbReference type="Proteomes" id="UP000607653"/>
    </source>
</evidence>
<organism evidence="8 9">
    <name type="scientific">Nelumbo nucifera</name>
    <name type="common">Sacred lotus</name>
    <dbReference type="NCBI Taxonomy" id="4432"/>
    <lineage>
        <taxon>Eukaryota</taxon>
        <taxon>Viridiplantae</taxon>
        <taxon>Streptophyta</taxon>
        <taxon>Embryophyta</taxon>
        <taxon>Tracheophyta</taxon>
        <taxon>Spermatophyta</taxon>
        <taxon>Magnoliopsida</taxon>
        <taxon>Proteales</taxon>
        <taxon>Nelumbonaceae</taxon>
        <taxon>Nelumbo</taxon>
    </lineage>
</organism>
<keyword evidence="9" id="KW-1185">Reference proteome</keyword>
<gene>
    <name evidence="8" type="ORF">HUJ06_008099</name>
</gene>
<dbReference type="PANTHER" id="PTHR48063:SF112">
    <property type="entry name" value="RECEPTOR LIKE PROTEIN 30-LIKE"/>
    <property type="match status" value="1"/>
</dbReference>
<proteinExistence type="predicted"/>
<dbReference type="InterPro" id="IPR032675">
    <property type="entry name" value="LRR_dom_sf"/>
</dbReference>
<dbReference type="Gene3D" id="3.80.10.10">
    <property type="entry name" value="Ribonuclease Inhibitor"/>
    <property type="match status" value="1"/>
</dbReference>
<dbReference type="InterPro" id="IPR001611">
    <property type="entry name" value="Leu-rich_rpt"/>
</dbReference>
<keyword evidence="2 7" id="KW-0812">Transmembrane</keyword>
<evidence type="ECO:0000256" key="3">
    <source>
        <dbReference type="ARBA" id="ARBA00022729"/>
    </source>
</evidence>
<keyword evidence="6" id="KW-0325">Glycoprotein</keyword>
<evidence type="ECO:0000256" key="1">
    <source>
        <dbReference type="ARBA" id="ARBA00004479"/>
    </source>
</evidence>
<evidence type="ECO:0000256" key="5">
    <source>
        <dbReference type="ARBA" id="ARBA00023136"/>
    </source>
</evidence>
<feature type="transmembrane region" description="Helical" evidence="7">
    <location>
        <begin position="105"/>
        <end position="127"/>
    </location>
</feature>
<keyword evidence="3" id="KW-0732">Signal</keyword>
<keyword evidence="5 7" id="KW-0472">Membrane</keyword>
<evidence type="ECO:0000256" key="2">
    <source>
        <dbReference type="ARBA" id="ARBA00022692"/>
    </source>
</evidence>
<evidence type="ECO:0000256" key="4">
    <source>
        <dbReference type="ARBA" id="ARBA00022989"/>
    </source>
</evidence>
<dbReference type="GO" id="GO:0016020">
    <property type="term" value="C:membrane"/>
    <property type="evidence" value="ECO:0007669"/>
    <property type="project" value="UniProtKB-SubCell"/>
</dbReference>
<dbReference type="SUPFAM" id="SSF52058">
    <property type="entry name" value="L domain-like"/>
    <property type="match status" value="1"/>
</dbReference>
<protein>
    <recommendedName>
        <fullName evidence="10">Phytosulfokine receptor 1-like</fullName>
    </recommendedName>
</protein>
<accession>A0A822Z7H9</accession>
<evidence type="ECO:0008006" key="10">
    <source>
        <dbReference type="Google" id="ProtNLM"/>
    </source>
</evidence>